<evidence type="ECO:0000313" key="2">
    <source>
        <dbReference type="Proteomes" id="UP000246278"/>
    </source>
</evidence>
<reference evidence="2" key="1">
    <citation type="submission" date="2017-10" db="EMBL/GenBank/DDBJ databases">
        <authorList>
            <person name="Gaisin V.A."/>
            <person name="Rysina M.S."/>
            <person name="Grouzdev D.S."/>
        </authorList>
    </citation>
    <scope>NUCLEOTIDE SEQUENCE [LARGE SCALE GENOMIC DNA]</scope>
    <source>
        <strain evidence="2">V1</strain>
    </source>
</reference>
<organism evidence="1 2">
    <name type="scientific">Prosthecochloris marina</name>
    <dbReference type="NCBI Taxonomy" id="2017681"/>
    <lineage>
        <taxon>Bacteria</taxon>
        <taxon>Pseudomonadati</taxon>
        <taxon>Chlorobiota</taxon>
        <taxon>Chlorobiia</taxon>
        <taxon>Chlorobiales</taxon>
        <taxon>Chlorobiaceae</taxon>
        <taxon>Prosthecochloris</taxon>
    </lineage>
</organism>
<proteinExistence type="predicted"/>
<comment type="caution">
    <text evidence="1">The sequence shown here is derived from an EMBL/GenBank/DDBJ whole genome shotgun (WGS) entry which is preliminary data.</text>
</comment>
<keyword evidence="2" id="KW-1185">Reference proteome</keyword>
<dbReference type="Proteomes" id="UP000246278">
    <property type="component" value="Unassembled WGS sequence"/>
</dbReference>
<dbReference type="AlphaFoldDB" id="A0A317T2Q1"/>
<protein>
    <submittedName>
        <fullName evidence="1">Uncharacterized protein</fullName>
    </submittedName>
</protein>
<name>A0A317T2Q1_9CHLB</name>
<gene>
    <name evidence="1" type="ORF">CR164_12190</name>
</gene>
<dbReference type="EMBL" id="PDNZ01000011">
    <property type="protein sequence ID" value="PWW81019.1"/>
    <property type="molecule type" value="Genomic_DNA"/>
</dbReference>
<evidence type="ECO:0000313" key="1">
    <source>
        <dbReference type="EMBL" id="PWW81019.1"/>
    </source>
</evidence>
<accession>A0A317T2Q1</accession>
<sequence>MVTGSIQIKTTAKNLCSTSTDKPFQSTVEKFRKKESFRKNLFSLIGLFLLVPTNKSRYECPIIANCCFSRYHMIKSIKQTKRKKI</sequence>